<gene>
    <name evidence="8" type="ORF">MMIC_P1568</name>
</gene>
<keyword evidence="5 6" id="KW-0472">Membrane</keyword>
<feature type="transmembrane region" description="Helical" evidence="6">
    <location>
        <begin position="35"/>
        <end position="56"/>
    </location>
</feature>
<dbReference type="RefSeq" id="WP_072659917.1">
    <property type="nucleotide sequence ID" value="NZ_BDFD01000013.1"/>
</dbReference>
<dbReference type="InterPro" id="IPR040177">
    <property type="entry name" value="SLC30A9"/>
</dbReference>
<dbReference type="GO" id="GO:0006829">
    <property type="term" value="P:zinc ion transport"/>
    <property type="evidence" value="ECO:0007669"/>
    <property type="project" value="InterPro"/>
</dbReference>
<dbReference type="STRING" id="1921010.MMIC_P1568"/>
<feature type="transmembrane region" description="Helical" evidence="6">
    <location>
        <begin position="157"/>
        <end position="183"/>
    </location>
</feature>
<evidence type="ECO:0000259" key="7">
    <source>
        <dbReference type="Pfam" id="PF01545"/>
    </source>
</evidence>
<name>A0A1L8CP44_9PROT</name>
<dbReference type="PANTHER" id="PTHR13414">
    <property type="entry name" value="HUEL-CATION TRANSPORTER"/>
    <property type="match status" value="1"/>
</dbReference>
<dbReference type="NCBIfam" id="TIGR01297">
    <property type="entry name" value="CDF"/>
    <property type="match status" value="1"/>
</dbReference>
<dbReference type="InterPro" id="IPR027469">
    <property type="entry name" value="Cation_efflux_TMD_sf"/>
</dbReference>
<dbReference type="AlphaFoldDB" id="A0A1L8CP44"/>
<comment type="subcellular location">
    <subcellularLocation>
        <location evidence="1">Membrane</location>
        <topology evidence="1">Multi-pass membrane protein</topology>
    </subcellularLocation>
</comment>
<protein>
    <submittedName>
        <fullName evidence="8">Zinc transporter</fullName>
    </submittedName>
</protein>
<dbReference type="Proteomes" id="UP000231632">
    <property type="component" value="Unassembled WGS sequence"/>
</dbReference>
<dbReference type="GO" id="GO:0016020">
    <property type="term" value="C:membrane"/>
    <property type="evidence" value="ECO:0007669"/>
    <property type="project" value="UniProtKB-SubCell"/>
</dbReference>
<evidence type="ECO:0000256" key="2">
    <source>
        <dbReference type="ARBA" id="ARBA00022448"/>
    </source>
</evidence>
<feature type="transmembrane region" description="Helical" evidence="6">
    <location>
        <begin position="111"/>
        <end position="136"/>
    </location>
</feature>
<keyword evidence="2" id="KW-0813">Transport</keyword>
<evidence type="ECO:0000256" key="3">
    <source>
        <dbReference type="ARBA" id="ARBA00022692"/>
    </source>
</evidence>
<dbReference type="Pfam" id="PF01545">
    <property type="entry name" value="Cation_efflux"/>
    <property type="match status" value="1"/>
</dbReference>
<keyword evidence="3 6" id="KW-0812">Transmembrane</keyword>
<dbReference type="PANTHER" id="PTHR13414:SF9">
    <property type="entry name" value="PROTON-COUPLED ZINC ANTIPORTER SLC30A9, MITOCHONDRIAL"/>
    <property type="match status" value="1"/>
</dbReference>
<comment type="caution">
    <text evidence="8">The sequence shown here is derived from an EMBL/GenBank/DDBJ whole genome shotgun (WGS) entry which is preliminary data.</text>
</comment>
<evidence type="ECO:0000313" key="9">
    <source>
        <dbReference type="Proteomes" id="UP000231632"/>
    </source>
</evidence>
<feature type="transmembrane region" description="Helical" evidence="6">
    <location>
        <begin position="9"/>
        <end position="29"/>
    </location>
</feature>
<dbReference type="InterPro" id="IPR002524">
    <property type="entry name" value="Cation_efflux"/>
</dbReference>
<evidence type="ECO:0000256" key="5">
    <source>
        <dbReference type="ARBA" id="ARBA00023136"/>
    </source>
</evidence>
<dbReference type="Gene3D" id="1.20.1510.10">
    <property type="entry name" value="Cation efflux protein transmembrane domain"/>
    <property type="match status" value="1"/>
</dbReference>
<feature type="domain" description="Cation efflux protein transmembrane" evidence="7">
    <location>
        <begin position="10"/>
        <end position="219"/>
    </location>
</feature>
<reference evidence="8 9" key="1">
    <citation type="journal article" date="2017" name="Arch. Microbiol.">
        <title>Mariprofundus micogutta sp. nov., a novel iron-oxidizing zetaproteobacterium isolated from a deep-sea hydrothermal field at the Bayonnaise knoll of the Izu-Ogasawara arc, and a description of Mariprofundales ord. nov. and Zetaproteobacteria classis nov.</title>
        <authorList>
            <person name="Makita H."/>
            <person name="Tanaka E."/>
            <person name="Mitsunobu S."/>
            <person name="Miyazaki M."/>
            <person name="Nunoura T."/>
            <person name="Uematsu K."/>
            <person name="Takaki Y."/>
            <person name="Nishi S."/>
            <person name="Shimamura S."/>
            <person name="Takai K."/>
        </authorList>
    </citation>
    <scope>NUCLEOTIDE SEQUENCE [LARGE SCALE GENOMIC DNA]</scope>
    <source>
        <strain evidence="8 9">ET2</strain>
    </source>
</reference>
<organism evidence="8 9">
    <name type="scientific">Mariprofundus micogutta</name>
    <dbReference type="NCBI Taxonomy" id="1921010"/>
    <lineage>
        <taxon>Bacteria</taxon>
        <taxon>Pseudomonadati</taxon>
        <taxon>Pseudomonadota</taxon>
        <taxon>Candidatius Mariprofundia</taxon>
        <taxon>Mariprofundales</taxon>
        <taxon>Mariprofundaceae</taxon>
        <taxon>Mariprofundus</taxon>
    </lineage>
</organism>
<dbReference type="OrthoDB" id="9806522at2"/>
<keyword evidence="4 6" id="KW-1133">Transmembrane helix</keyword>
<accession>A0A1L8CP44</accession>
<dbReference type="SUPFAM" id="SSF161111">
    <property type="entry name" value="Cation efflux protein transmembrane domain-like"/>
    <property type="match status" value="1"/>
</dbReference>
<evidence type="ECO:0000313" key="8">
    <source>
        <dbReference type="EMBL" id="GAV20599.1"/>
    </source>
</evidence>
<keyword evidence="9" id="KW-1185">Reference proteome</keyword>
<dbReference type="InterPro" id="IPR058533">
    <property type="entry name" value="Cation_efflux_TM"/>
</dbReference>
<evidence type="ECO:0000256" key="4">
    <source>
        <dbReference type="ARBA" id="ARBA00022989"/>
    </source>
</evidence>
<evidence type="ECO:0000256" key="6">
    <source>
        <dbReference type="SAM" id="Phobius"/>
    </source>
</evidence>
<dbReference type="EMBL" id="BDFD01000013">
    <property type="protein sequence ID" value="GAV20599.1"/>
    <property type="molecule type" value="Genomic_DNA"/>
</dbReference>
<feature type="transmembrane region" description="Helical" evidence="6">
    <location>
        <begin position="76"/>
        <end position="99"/>
    </location>
</feature>
<evidence type="ECO:0000256" key="1">
    <source>
        <dbReference type="ARBA" id="ARBA00004141"/>
    </source>
</evidence>
<feature type="transmembrane region" description="Helical" evidence="6">
    <location>
        <begin position="189"/>
        <end position="211"/>
    </location>
</feature>
<sequence>MSHGSTKAVLTAVAGNSLVTIAKFVGFMLSGSSALLAEAVHSLADTANQALLYLGLRRSVRKADDEHHFGYGQERYFWNLVSAVTIFFLGCVYTIMHAIEQLRHDHSPEISLIPFLIIGFAFIVEGYSLIVALVEFKRQYREAGKTFRQYFVETKDPTTLAVLIEDSVAVFGLLVALAGIGLAAYTGSAVFDGIAAIVIGLLMGGLAYFLASMNRKYLLNHSNEEVDEVARKIWQADGQVQHVQRVNSIVLSPEDTLLMAEVELREETIFSDMTQEEIARAIQFMHKLDDIRRSLEGDVSRIAPETKHIFIEFTTPQDKPDKA</sequence>
<proteinExistence type="predicted"/>
<dbReference type="GO" id="GO:0008324">
    <property type="term" value="F:monoatomic cation transmembrane transporter activity"/>
    <property type="evidence" value="ECO:0007669"/>
    <property type="project" value="InterPro"/>
</dbReference>